<feature type="transmembrane region" description="Helical" evidence="9">
    <location>
        <begin position="373"/>
        <end position="397"/>
    </location>
</feature>
<dbReference type="Proteomes" id="UP000054408">
    <property type="component" value="Unassembled WGS sequence"/>
</dbReference>
<feature type="transmembrane region" description="Helical" evidence="9">
    <location>
        <begin position="173"/>
        <end position="197"/>
    </location>
</feature>
<name>A0A0L0DVW3_THETB</name>
<evidence type="ECO:0000259" key="10">
    <source>
        <dbReference type="PROSITE" id="PS50893"/>
    </source>
</evidence>
<proteinExistence type="inferred from homology"/>
<dbReference type="CDD" id="cd03223">
    <property type="entry name" value="ABCD_peroxisomal_ALDP"/>
    <property type="match status" value="2"/>
</dbReference>
<evidence type="ECO:0000256" key="5">
    <source>
        <dbReference type="ARBA" id="ARBA00022840"/>
    </source>
</evidence>
<dbReference type="InterPro" id="IPR003593">
    <property type="entry name" value="AAA+_ATPase"/>
</dbReference>
<dbReference type="GO" id="GO:0016020">
    <property type="term" value="C:membrane"/>
    <property type="evidence" value="ECO:0007669"/>
    <property type="project" value="InterPro"/>
</dbReference>
<gene>
    <name evidence="12" type="ORF">AMSG_02428</name>
</gene>
<dbReference type="InterPro" id="IPR036640">
    <property type="entry name" value="ABC1_TM_sf"/>
</dbReference>
<feature type="transmembrane region" description="Helical" evidence="9">
    <location>
        <begin position="905"/>
        <end position="929"/>
    </location>
</feature>
<dbReference type="GeneID" id="25562108"/>
<comment type="similarity">
    <text evidence="1">Belongs to the ABC transporter superfamily. ABCD family. Peroxisomal fatty acyl CoA transporter (TC 3.A.1.203) subfamily.</text>
</comment>
<feature type="transmembrane region" description="Helical" evidence="9">
    <location>
        <begin position="136"/>
        <end position="161"/>
    </location>
</feature>
<evidence type="ECO:0000256" key="6">
    <source>
        <dbReference type="ARBA" id="ARBA00022989"/>
    </source>
</evidence>
<keyword evidence="2" id="KW-0813">Transport</keyword>
<evidence type="ECO:0000256" key="4">
    <source>
        <dbReference type="ARBA" id="ARBA00022741"/>
    </source>
</evidence>
<dbReference type="RefSeq" id="XP_013760969.1">
    <property type="nucleotide sequence ID" value="XM_013905515.1"/>
</dbReference>
<evidence type="ECO:0000256" key="7">
    <source>
        <dbReference type="ARBA" id="ARBA00023136"/>
    </source>
</evidence>
<evidence type="ECO:0000313" key="13">
    <source>
        <dbReference type="Proteomes" id="UP000054408"/>
    </source>
</evidence>
<protein>
    <submittedName>
        <fullName evidence="12">ABC transporter</fullName>
    </submittedName>
</protein>
<keyword evidence="3 9" id="KW-0812">Transmembrane</keyword>
<evidence type="ECO:0000256" key="2">
    <source>
        <dbReference type="ARBA" id="ARBA00022448"/>
    </source>
</evidence>
<dbReference type="Gene3D" id="3.40.50.300">
    <property type="entry name" value="P-loop containing nucleotide triphosphate hydrolases"/>
    <property type="match status" value="2"/>
</dbReference>
<accession>A0A0L0DVW3</accession>
<dbReference type="SMART" id="SM00382">
    <property type="entry name" value="AAA"/>
    <property type="match status" value="2"/>
</dbReference>
<feature type="domain" description="ABC transporter" evidence="10">
    <location>
        <begin position="492"/>
        <end position="722"/>
    </location>
</feature>
<sequence length="1430" mass="155171">MSVNAAEATTPLLQDVGATGGEEVSQPSLVARLWDDAAAVLVPAADDEGFYSKFYQDDREESIFRPGPKDIPRSELQRFWRDSEHALGGSHVLADVESSDGAAARAALGRVFWRRFKRLLSWSFRTRCCCTRDGSLLALGIMLAIFGAISNTMFFVLFPPIISAVKDRSLSRFLTSMLPIVIVAATATLLQATAIYVGQRVAVRLRKSLTRRLHFRYLSRNIYYRMVLMDGRVDNPDQRIVTDTESFTSAVPAILCGTLDQTGGALGTLVPGIILGFLTLQELGWQALALAILMSICSTFLAKTFIGRVVPLVFRQDRLEGDLRFAHVHIREHAEAIAFLDGHEQQHRSINLGLRRVLANAYALAKKRFPLNLAVNLSQGISNNIAILVPAIVFFAYGFPSKNADGSPNTPSQNASLFDNAFAYLSGFTGATMTLLSYSQTITRLAGVTNRLGEMLEVMDDVQAQERIHTFHLAGSHEAVMIGDTLTEPNRIALADVSAYTPDNVKLATRISFEVRPGGSLLIMGPSGVGKSSLLRVLGGLWPTHGEGTISRPARIGRDGLFYLPQVPYMVLGGSLADQVAYPLSDGASVPLATLDALLAEFDLAHLPTIEAAARDAGEPLKWDVVLSGGEKQRLAMVRLFFHAPKLAILDECTSAVNEELEDVFYQKLTASGIGFVSVAHSVRVLPFHQQVLFLEGPDSYALLSREDAVARLEADRAGNLVAEPLPVSLSVLAPGSATRGTLHRSFDSLSIADDPEVTLLTSIGARGSRSDNALPTDVPTYRPISEATAVGDASSPPPTPFAKTDIPDHEFEAFFPFPKSVAASLLATVEAVDQASTRSALGLRLLERMRRLNAIVFLSPTSQPRKLLLCGSALVLYAAAATVAGPLILARIVDSVSKSQSGTFITWMSVLAFLTVSTSITTAFQYYYAALLGIVGHKGLSRHLHFRYLNGNNYYQANVADSRIDNCDQRLTEDARSYAHVLAQVLLGTPLSPSALAVFPVTIGLTVVAWFQITWIGVVLAYALAILVFLLSRAATAPLVPLVFRQDRLTGDLRFAHVRLREAAESVAFLAGHATEHKLLNKALALVLHNLVKLVKKLWFLSVYVIFSAYLGVLGGFALPGILAFTGHLTGNVENKFLIVYITFNTLYRNIVEVLTLSGALAKLFGHANRLGDLLEIFDLYDHEARAMSAIVANPDAVVFDNVTVETPSGKRLARDLSFRVGTGDSLFVEGPSGVGKSSILRTLMGLWPPASGRVERPLAIGRGGIFFLPQSPLLILGSLKDQIVYPRSAAEAPLSDADLHELLSLVRLSHLLDRAYASTNSGLYANWANILSGGEKQRLAMARLLFHAPKFAILDECTSALDEDMENTFYSLANSLGIQCISVSHRSNVRRFHTTALQLAPDGSWALHNVTRGSELAAPASLPSWRAE</sequence>
<dbReference type="InterPro" id="IPR017871">
    <property type="entry name" value="ABC_transporter-like_CS"/>
</dbReference>
<feature type="domain" description="ABC transporter" evidence="10">
    <location>
        <begin position="1199"/>
        <end position="1429"/>
    </location>
</feature>
<keyword evidence="4" id="KW-0547">Nucleotide-binding</keyword>
<evidence type="ECO:0000256" key="3">
    <source>
        <dbReference type="ARBA" id="ARBA00022692"/>
    </source>
</evidence>
<dbReference type="STRING" id="461836.A0A0L0DVW3"/>
<dbReference type="Pfam" id="PF00005">
    <property type="entry name" value="ABC_tran"/>
    <property type="match status" value="2"/>
</dbReference>
<feature type="transmembrane region" description="Helical" evidence="9">
    <location>
        <begin position="285"/>
        <end position="306"/>
    </location>
</feature>
<keyword evidence="5" id="KW-0067">ATP-binding</keyword>
<reference evidence="12 13" key="1">
    <citation type="submission" date="2010-05" db="EMBL/GenBank/DDBJ databases">
        <title>The Genome Sequence of Thecamonas trahens ATCC 50062.</title>
        <authorList>
            <consortium name="The Broad Institute Genome Sequencing Platform"/>
            <person name="Russ C."/>
            <person name="Cuomo C."/>
            <person name="Shea T."/>
            <person name="Young S.K."/>
            <person name="Zeng Q."/>
            <person name="Koehrsen M."/>
            <person name="Haas B."/>
            <person name="Borodovsky M."/>
            <person name="Guigo R."/>
            <person name="Alvarado L."/>
            <person name="Berlin A."/>
            <person name="Bochicchio J."/>
            <person name="Borenstein D."/>
            <person name="Chapman S."/>
            <person name="Chen Z."/>
            <person name="Freedman E."/>
            <person name="Gellesch M."/>
            <person name="Goldberg J."/>
            <person name="Griggs A."/>
            <person name="Gujja S."/>
            <person name="Heilman E."/>
            <person name="Heiman D."/>
            <person name="Hepburn T."/>
            <person name="Howarth C."/>
            <person name="Jen D."/>
            <person name="Larson L."/>
            <person name="Mehta T."/>
            <person name="Park D."/>
            <person name="Pearson M."/>
            <person name="Roberts A."/>
            <person name="Saif S."/>
            <person name="Shenoy N."/>
            <person name="Sisk P."/>
            <person name="Stolte C."/>
            <person name="Sykes S."/>
            <person name="Thomson T."/>
            <person name="Walk T."/>
            <person name="White J."/>
            <person name="Yandava C."/>
            <person name="Burger G."/>
            <person name="Gray M.W."/>
            <person name="Holland P.W.H."/>
            <person name="King N."/>
            <person name="Lang F.B.F."/>
            <person name="Roger A.J."/>
            <person name="Ruiz-Trillo I."/>
            <person name="Lander E."/>
            <person name="Nusbaum C."/>
        </authorList>
    </citation>
    <scope>NUCLEOTIDE SEQUENCE [LARGE SCALE GENOMIC DNA]</scope>
    <source>
        <strain evidence="12 13">ATCC 50062</strain>
    </source>
</reference>
<dbReference type="GO" id="GO:0016887">
    <property type="term" value="F:ATP hydrolysis activity"/>
    <property type="evidence" value="ECO:0007669"/>
    <property type="project" value="InterPro"/>
</dbReference>
<dbReference type="SUPFAM" id="SSF52540">
    <property type="entry name" value="P-loop containing nucleoside triphosphate hydrolases"/>
    <property type="match status" value="2"/>
</dbReference>
<dbReference type="SUPFAM" id="SSF90123">
    <property type="entry name" value="ABC transporter transmembrane region"/>
    <property type="match status" value="2"/>
</dbReference>
<dbReference type="PANTHER" id="PTHR11384:SF59">
    <property type="entry name" value="LYSOSOMAL COBALAMIN TRANSPORTER ABCD4"/>
    <property type="match status" value="1"/>
</dbReference>
<feature type="transmembrane region" description="Helical" evidence="9">
    <location>
        <begin position="1020"/>
        <end position="1045"/>
    </location>
</feature>
<evidence type="ECO:0000259" key="11">
    <source>
        <dbReference type="PROSITE" id="PS50929"/>
    </source>
</evidence>
<dbReference type="InterPro" id="IPR011527">
    <property type="entry name" value="ABC1_TM_dom"/>
</dbReference>
<feature type="domain" description="ABC transmembrane type-1" evidence="11">
    <location>
        <begin position="138"/>
        <end position="382"/>
    </location>
</feature>
<dbReference type="OrthoDB" id="422637at2759"/>
<dbReference type="PANTHER" id="PTHR11384">
    <property type="entry name" value="ATP-BINDING CASSETTE, SUB-FAMILY D MEMBER"/>
    <property type="match status" value="1"/>
</dbReference>
<dbReference type="Pfam" id="PF06472">
    <property type="entry name" value="ABC_membrane_2"/>
    <property type="match status" value="2"/>
</dbReference>
<dbReference type="InterPro" id="IPR003439">
    <property type="entry name" value="ABC_transporter-like_ATP-bd"/>
</dbReference>
<dbReference type="InterPro" id="IPR027417">
    <property type="entry name" value="P-loop_NTPase"/>
</dbReference>
<dbReference type="PROSITE" id="PS50893">
    <property type="entry name" value="ABC_TRANSPORTER_2"/>
    <property type="match status" value="2"/>
</dbReference>
<dbReference type="OMA" id="MEIEHTE"/>
<keyword evidence="6 9" id="KW-1133">Transmembrane helix</keyword>
<evidence type="ECO:0000313" key="12">
    <source>
        <dbReference type="EMBL" id="KNC56459.1"/>
    </source>
</evidence>
<feature type="region of interest" description="Disordered" evidence="8">
    <location>
        <begin position="1"/>
        <end position="20"/>
    </location>
</feature>
<evidence type="ECO:0000256" key="8">
    <source>
        <dbReference type="SAM" id="MobiDB-lite"/>
    </source>
</evidence>
<evidence type="ECO:0000256" key="1">
    <source>
        <dbReference type="ARBA" id="ARBA00008575"/>
    </source>
</evidence>
<dbReference type="GO" id="GO:0005524">
    <property type="term" value="F:ATP binding"/>
    <property type="evidence" value="ECO:0007669"/>
    <property type="project" value="UniProtKB-KW"/>
</dbReference>
<feature type="domain" description="ABC transmembrane type-1" evidence="11">
    <location>
        <begin position="879"/>
        <end position="1164"/>
    </location>
</feature>
<dbReference type="Gene3D" id="1.20.1560.10">
    <property type="entry name" value="ABC transporter type 1, transmembrane domain"/>
    <property type="match status" value="2"/>
</dbReference>
<keyword evidence="13" id="KW-1185">Reference proteome</keyword>
<feature type="transmembrane region" description="Helical" evidence="9">
    <location>
        <begin position="1099"/>
        <end position="1126"/>
    </location>
</feature>
<dbReference type="EMBL" id="GL349441">
    <property type="protein sequence ID" value="KNC56459.1"/>
    <property type="molecule type" value="Genomic_DNA"/>
</dbReference>
<organism evidence="12 13">
    <name type="scientific">Thecamonas trahens ATCC 50062</name>
    <dbReference type="NCBI Taxonomy" id="461836"/>
    <lineage>
        <taxon>Eukaryota</taxon>
        <taxon>Apusozoa</taxon>
        <taxon>Apusomonadida</taxon>
        <taxon>Apusomonadidae</taxon>
        <taxon>Thecamonas</taxon>
    </lineage>
</organism>
<feature type="transmembrane region" description="Helical" evidence="9">
    <location>
        <begin position="417"/>
        <end position="436"/>
    </location>
</feature>
<keyword evidence="7 9" id="KW-0472">Membrane</keyword>
<dbReference type="PROSITE" id="PS50929">
    <property type="entry name" value="ABC_TM1F"/>
    <property type="match status" value="2"/>
</dbReference>
<evidence type="ECO:0000256" key="9">
    <source>
        <dbReference type="SAM" id="Phobius"/>
    </source>
</evidence>
<feature type="transmembrane region" description="Helical" evidence="9">
    <location>
        <begin position="868"/>
        <end position="893"/>
    </location>
</feature>
<dbReference type="PROSITE" id="PS00211">
    <property type="entry name" value="ABC_TRANSPORTER_1"/>
    <property type="match status" value="2"/>
</dbReference>
<dbReference type="GO" id="GO:0140359">
    <property type="term" value="F:ABC-type transporter activity"/>
    <property type="evidence" value="ECO:0007669"/>
    <property type="project" value="InterPro"/>
</dbReference>
<dbReference type="eggNOG" id="KOG0060">
    <property type="taxonomic scope" value="Eukaryota"/>
</dbReference>
<dbReference type="InterPro" id="IPR050835">
    <property type="entry name" value="ABC_transporter_sub-D"/>
</dbReference>